<dbReference type="InterPro" id="IPR028082">
    <property type="entry name" value="Peripla_BP_I"/>
</dbReference>
<dbReference type="PANTHER" id="PTHR30146">
    <property type="entry name" value="LACI-RELATED TRANSCRIPTIONAL REPRESSOR"/>
    <property type="match status" value="1"/>
</dbReference>
<proteinExistence type="predicted"/>
<evidence type="ECO:0000256" key="3">
    <source>
        <dbReference type="ARBA" id="ARBA00023163"/>
    </source>
</evidence>
<dbReference type="Proteomes" id="UP000199092">
    <property type="component" value="Chromosome I"/>
</dbReference>
<dbReference type="AlphaFoldDB" id="A0A1H2A4Q1"/>
<name>A0A1H2A4Q1_9ACTN</name>
<reference evidence="5 6" key="1">
    <citation type="submission" date="2016-10" db="EMBL/GenBank/DDBJ databases">
        <authorList>
            <person name="de Groot N.N."/>
        </authorList>
    </citation>
    <scope>NUCLEOTIDE SEQUENCE [LARGE SCALE GENOMIC DNA]</scope>
    <source>
        <strain evidence="5 6">DSM 21741</strain>
    </source>
</reference>
<organism evidence="5 6">
    <name type="scientific">Friedmanniella luteola</name>
    <dbReference type="NCBI Taxonomy" id="546871"/>
    <lineage>
        <taxon>Bacteria</taxon>
        <taxon>Bacillati</taxon>
        <taxon>Actinomycetota</taxon>
        <taxon>Actinomycetes</taxon>
        <taxon>Propionibacteriales</taxon>
        <taxon>Nocardioidaceae</taxon>
        <taxon>Friedmanniella</taxon>
    </lineage>
</organism>
<dbReference type="Pfam" id="PF00356">
    <property type="entry name" value="LacI"/>
    <property type="match status" value="1"/>
</dbReference>
<evidence type="ECO:0000256" key="1">
    <source>
        <dbReference type="ARBA" id="ARBA00023015"/>
    </source>
</evidence>
<dbReference type="Pfam" id="PF13377">
    <property type="entry name" value="Peripla_BP_3"/>
    <property type="match status" value="1"/>
</dbReference>
<dbReference type="GO" id="GO:0000976">
    <property type="term" value="F:transcription cis-regulatory region binding"/>
    <property type="evidence" value="ECO:0007669"/>
    <property type="project" value="TreeGrafter"/>
</dbReference>
<dbReference type="PANTHER" id="PTHR30146:SF109">
    <property type="entry name" value="HTH-TYPE TRANSCRIPTIONAL REGULATOR GALS"/>
    <property type="match status" value="1"/>
</dbReference>
<dbReference type="InterPro" id="IPR010982">
    <property type="entry name" value="Lambda_DNA-bd_dom_sf"/>
</dbReference>
<accession>A0A1H2A4Q1</accession>
<gene>
    <name evidence="5" type="ORF">SAMN04488543_4214</name>
</gene>
<protein>
    <submittedName>
        <fullName evidence="5">Transcriptional regulator, LacI family</fullName>
    </submittedName>
</protein>
<evidence type="ECO:0000259" key="4">
    <source>
        <dbReference type="PROSITE" id="PS50932"/>
    </source>
</evidence>
<dbReference type="InterPro" id="IPR046335">
    <property type="entry name" value="LacI/GalR-like_sensor"/>
</dbReference>
<keyword evidence="2" id="KW-0238">DNA-binding</keyword>
<dbReference type="STRING" id="546871.SAMN04488543_4214"/>
<evidence type="ECO:0000256" key="2">
    <source>
        <dbReference type="ARBA" id="ARBA00023125"/>
    </source>
</evidence>
<keyword evidence="6" id="KW-1185">Reference proteome</keyword>
<sequence length="370" mass="39961">MSDAIYIRMPTVDPDSARRVKGARGPVMLPSCPPEGELRMVVTSHDVARLAGVSQPTVSRALRDSPKVSEETKRRVRQAAAALGYVPSETGRALSSGRTRRIGLLLTDLENQFYPHVIAPIHRELEALDYQLVLQTESSDTGRVAERLLANGLDGVLLATTTVDSVLPVRLRDRGVPFVYFNRTSESVEADSAEVDAQIGLSQLAARILALGHRRVGAVFGPRNTSTAEQRETALREALAAGGVSISAALSYRGPFDFETGHAGARHLLQRDDPPTVVVCGNDVVAYGALNAARELDLRVPADVSIVGFDDLPAARWPLLQLTTVAFDLDAMARRAASLLVARIEDPTGPFRHEHFPSRLVERGTLAACP</sequence>
<dbReference type="SUPFAM" id="SSF53822">
    <property type="entry name" value="Periplasmic binding protein-like I"/>
    <property type="match status" value="1"/>
</dbReference>
<evidence type="ECO:0000313" key="5">
    <source>
        <dbReference type="EMBL" id="SDT40879.1"/>
    </source>
</evidence>
<feature type="domain" description="HTH lacI-type" evidence="4">
    <location>
        <begin position="42"/>
        <end position="96"/>
    </location>
</feature>
<dbReference type="Gene3D" id="1.10.260.40">
    <property type="entry name" value="lambda repressor-like DNA-binding domains"/>
    <property type="match status" value="1"/>
</dbReference>
<dbReference type="GO" id="GO:0003700">
    <property type="term" value="F:DNA-binding transcription factor activity"/>
    <property type="evidence" value="ECO:0007669"/>
    <property type="project" value="TreeGrafter"/>
</dbReference>
<keyword evidence="1" id="KW-0805">Transcription regulation</keyword>
<dbReference type="SMART" id="SM00354">
    <property type="entry name" value="HTH_LACI"/>
    <property type="match status" value="1"/>
</dbReference>
<dbReference type="CDD" id="cd01392">
    <property type="entry name" value="HTH_LacI"/>
    <property type="match status" value="1"/>
</dbReference>
<dbReference type="Gene3D" id="3.40.50.2300">
    <property type="match status" value="2"/>
</dbReference>
<dbReference type="EMBL" id="LT629749">
    <property type="protein sequence ID" value="SDT40879.1"/>
    <property type="molecule type" value="Genomic_DNA"/>
</dbReference>
<dbReference type="InterPro" id="IPR000843">
    <property type="entry name" value="HTH_LacI"/>
</dbReference>
<keyword evidence="3" id="KW-0804">Transcription</keyword>
<dbReference type="PROSITE" id="PS50932">
    <property type="entry name" value="HTH_LACI_2"/>
    <property type="match status" value="1"/>
</dbReference>
<dbReference type="SUPFAM" id="SSF47413">
    <property type="entry name" value="lambda repressor-like DNA-binding domains"/>
    <property type="match status" value="1"/>
</dbReference>
<dbReference type="CDD" id="cd06278">
    <property type="entry name" value="PBP1_LacI-like"/>
    <property type="match status" value="1"/>
</dbReference>
<evidence type="ECO:0000313" key="6">
    <source>
        <dbReference type="Proteomes" id="UP000199092"/>
    </source>
</evidence>